<dbReference type="SUPFAM" id="SSF56672">
    <property type="entry name" value="DNA/RNA polymerases"/>
    <property type="match status" value="1"/>
</dbReference>
<dbReference type="EMBL" id="KZ517721">
    <property type="protein sequence ID" value="PKU29223.1"/>
    <property type="molecule type" value="Genomic_DNA"/>
</dbReference>
<comment type="similarity">
    <text evidence="1">Belongs to the beta type-B retroviral polymerase family. HERV class-II K(HML-2) pol subfamily.</text>
</comment>
<dbReference type="InterPro" id="IPR000477">
    <property type="entry name" value="RT_dom"/>
</dbReference>
<dbReference type="Pfam" id="PF00078">
    <property type="entry name" value="RVT_1"/>
    <property type="match status" value="1"/>
</dbReference>
<reference evidence="5" key="1">
    <citation type="submission" date="2017-11" db="EMBL/GenBank/DDBJ databases">
        <authorList>
            <person name="Lima N.C."/>
            <person name="Parody-Merino A.M."/>
            <person name="Battley P.F."/>
            <person name="Fidler A.E."/>
            <person name="Prosdocimi F."/>
        </authorList>
    </citation>
    <scope>NUCLEOTIDE SEQUENCE [LARGE SCALE GENOMIC DNA]</scope>
</reference>
<dbReference type="InterPro" id="IPR041577">
    <property type="entry name" value="RT_RNaseH_2"/>
</dbReference>
<reference evidence="5" key="2">
    <citation type="submission" date="2017-12" db="EMBL/GenBank/DDBJ databases">
        <title>Genome sequence of the Bar-tailed Godwit (Limosa lapponica baueri).</title>
        <authorList>
            <person name="Lima N.C.B."/>
            <person name="Parody-Merino A.M."/>
            <person name="Battley P.F."/>
            <person name="Fidler A.E."/>
            <person name="Prosdocimi F."/>
        </authorList>
    </citation>
    <scope>NUCLEOTIDE SEQUENCE [LARGE SCALE GENOMIC DNA]</scope>
</reference>
<feature type="domain" description="Reverse transcriptase" evidence="3">
    <location>
        <begin position="116"/>
        <end position="303"/>
    </location>
</feature>
<protein>
    <recommendedName>
        <fullName evidence="2">ribonuclease H</fullName>
        <ecNumber evidence="2">3.1.26.4</ecNumber>
    </recommendedName>
</protein>
<dbReference type="Gene3D" id="3.10.10.10">
    <property type="entry name" value="HIV Type 1 Reverse Transcriptase, subunit A, domain 1"/>
    <property type="match status" value="1"/>
</dbReference>
<keyword evidence="5" id="KW-1185">Reference proteome</keyword>
<dbReference type="Pfam" id="PF17919">
    <property type="entry name" value="RT_RNaseH_2"/>
    <property type="match status" value="1"/>
</dbReference>
<dbReference type="Gene3D" id="3.30.70.270">
    <property type="match status" value="2"/>
</dbReference>
<dbReference type="GO" id="GO:0004523">
    <property type="term" value="F:RNA-DNA hybrid ribonuclease activity"/>
    <property type="evidence" value="ECO:0007669"/>
    <property type="project" value="UniProtKB-EC"/>
</dbReference>
<sequence length="443" mass="50098">MGWNTLLVSFGPPVLSAPPYRCEPSTLFRFRLSNRASNEVREVIRDSQHGFTKDKSCLTNLVAFCDGVTTSVDKGRAMDVISLGFCKAFDTIPPSNLLSKLAWAREGIAPVLEDLKEQGVVVPTHSPFNSPVWPVRKLNGKWRLTVDYRRLNANTGPLTAVVPNIADLIATIQEQAHPTMATTDVKDTFFMVPLQPEDQDHFAFTWEGQQFTFTWFPQGYKHSPILAHHANELELAPPEEGVRIYQYIDDVPIGGNQIEKVQKTQNNIIVHLESLGLKIPPEKVQTHSNEVKLSGIWWKGGMTCILKDTLTTLDQVKMPESKKELQHALGLLVFWRKHIPDFSVIARPLYDLLRKGMSWDWTPIHGEALQLLVFEAANHQALGPIHPTDPVQIEWGFAQSGWLMHFWQEGPPRPIGFYSHSFKDAEKHYTAWEKGLFVVSLAL</sequence>
<evidence type="ECO:0000313" key="4">
    <source>
        <dbReference type="EMBL" id="PKU29223.1"/>
    </source>
</evidence>
<organism evidence="4 5">
    <name type="scientific">Limosa lapponica baueri</name>
    <dbReference type="NCBI Taxonomy" id="1758121"/>
    <lineage>
        <taxon>Eukaryota</taxon>
        <taxon>Metazoa</taxon>
        <taxon>Chordata</taxon>
        <taxon>Craniata</taxon>
        <taxon>Vertebrata</taxon>
        <taxon>Euteleostomi</taxon>
        <taxon>Archelosauria</taxon>
        <taxon>Archosauria</taxon>
        <taxon>Dinosauria</taxon>
        <taxon>Saurischia</taxon>
        <taxon>Theropoda</taxon>
        <taxon>Coelurosauria</taxon>
        <taxon>Aves</taxon>
        <taxon>Neognathae</taxon>
        <taxon>Neoaves</taxon>
        <taxon>Charadriiformes</taxon>
        <taxon>Scolopacidae</taxon>
        <taxon>Limosa</taxon>
    </lineage>
</organism>
<dbReference type="AlphaFoldDB" id="A0A2I0T601"/>
<proteinExistence type="inferred from homology"/>
<dbReference type="InterPro" id="IPR043502">
    <property type="entry name" value="DNA/RNA_pol_sf"/>
</dbReference>
<gene>
    <name evidence="4" type="ORF">llap_20473</name>
</gene>
<evidence type="ECO:0000256" key="2">
    <source>
        <dbReference type="ARBA" id="ARBA00012180"/>
    </source>
</evidence>
<dbReference type="EC" id="3.1.26.4" evidence="2"/>
<dbReference type="InterPro" id="IPR051320">
    <property type="entry name" value="Viral_Replic_Matur_Polypro"/>
</dbReference>
<evidence type="ECO:0000259" key="3">
    <source>
        <dbReference type="PROSITE" id="PS50878"/>
    </source>
</evidence>
<evidence type="ECO:0000256" key="1">
    <source>
        <dbReference type="ARBA" id="ARBA00010879"/>
    </source>
</evidence>
<dbReference type="PROSITE" id="PS50878">
    <property type="entry name" value="RT_POL"/>
    <property type="match status" value="1"/>
</dbReference>
<dbReference type="InterPro" id="IPR043128">
    <property type="entry name" value="Rev_trsase/Diguanyl_cyclase"/>
</dbReference>
<name>A0A2I0T601_LIMLA</name>
<dbReference type="OrthoDB" id="9950135at2759"/>
<dbReference type="PANTHER" id="PTHR33064:SF37">
    <property type="entry name" value="RIBONUCLEASE H"/>
    <property type="match status" value="1"/>
</dbReference>
<dbReference type="PANTHER" id="PTHR33064">
    <property type="entry name" value="POL PROTEIN"/>
    <property type="match status" value="1"/>
</dbReference>
<dbReference type="Proteomes" id="UP000233556">
    <property type="component" value="Unassembled WGS sequence"/>
</dbReference>
<evidence type="ECO:0000313" key="5">
    <source>
        <dbReference type="Proteomes" id="UP000233556"/>
    </source>
</evidence>
<accession>A0A2I0T601</accession>